<dbReference type="SUPFAM" id="SSF103473">
    <property type="entry name" value="MFS general substrate transporter"/>
    <property type="match status" value="1"/>
</dbReference>
<evidence type="ECO:0000256" key="4">
    <source>
        <dbReference type="ARBA" id="ARBA00022692"/>
    </source>
</evidence>
<evidence type="ECO:0000256" key="2">
    <source>
        <dbReference type="ARBA" id="ARBA00009657"/>
    </source>
</evidence>
<dbReference type="Proteomes" id="UP000034805">
    <property type="component" value="Unassembled WGS sequence"/>
</dbReference>
<comment type="caution">
    <text evidence="8">Lacks conserved residue(s) required for the propagation of feature annotation.</text>
</comment>
<keyword evidence="5 8" id="KW-1133">Transmembrane helix</keyword>
<evidence type="ECO:0000256" key="8">
    <source>
        <dbReference type="RuleBase" id="RU362056"/>
    </source>
</evidence>
<dbReference type="GO" id="GO:0015347">
    <property type="term" value="F:sodium-independent organic anion transmembrane transporter activity"/>
    <property type="evidence" value="ECO:0007669"/>
    <property type="project" value="TreeGrafter"/>
</dbReference>
<feature type="transmembrane region" description="Helical" evidence="8">
    <location>
        <begin position="398"/>
        <end position="419"/>
    </location>
</feature>
<evidence type="ECO:0000256" key="9">
    <source>
        <dbReference type="SAM" id="MobiDB-lite"/>
    </source>
</evidence>
<dbReference type="InterPro" id="IPR036058">
    <property type="entry name" value="Kazal_dom_sf"/>
</dbReference>
<dbReference type="EMBL" id="JARO02015187">
    <property type="protein sequence ID" value="KPP57877.1"/>
    <property type="molecule type" value="Genomic_DNA"/>
</dbReference>
<dbReference type="GO" id="GO:0043252">
    <property type="term" value="P:sodium-independent organic anion transport"/>
    <property type="evidence" value="ECO:0007669"/>
    <property type="project" value="TreeGrafter"/>
</dbReference>
<evidence type="ECO:0000256" key="7">
    <source>
        <dbReference type="ARBA" id="ARBA00023157"/>
    </source>
</evidence>
<dbReference type="GO" id="GO:0006811">
    <property type="term" value="P:monoatomic ion transport"/>
    <property type="evidence" value="ECO:0007669"/>
    <property type="project" value="UniProtKB-KW"/>
</dbReference>
<comment type="subcellular location">
    <subcellularLocation>
        <location evidence="1 8">Cell membrane</location>
        <topology evidence="1 8">Multi-pass membrane protein</topology>
    </subcellularLocation>
</comment>
<dbReference type="PROSITE" id="PS51465">
    <property type="entry name" value="KAZAL_2"/>
    <property type="match status" value="1"/>
</dbReference>
<organism evidence="11 12">
    <name type="scientific">Scleropages formosus</name>
    <name type="common">Asian bonytongue</name>
    <name type="synonym">Osteoglossum formosum</name>
    <dbReference type="NCBI Taxonomy" id="113540"/>
    <lineage>
        <taxon>Eukaryota</taxon>
        <taxon>Metazoa</taxon>
        <taxon>Chordata</taxon>
        <taxon>Craniata</taxon>
        <taxon>Vertebrata</taxon>
        <taxon>Euteleostomi</taxon>
        <taxon>Actinopterygii</taxon>
        <taxon>Neopterygii</taxon>
        <taxon>Teleostei</taxon>
        <taxon>Osteoglossocephala</taxon>
        <taxon>Osteoglossomorpha</taxon>
        <taxon>Osteoglossiformes</taxon>
        <taxon>Osteoglossidae</taxon>
        <taxon>Scleropages</taxon>
    </lineage>
</organism>
<gene>
    <name evidence="11" type="ORF">Z043_124350</name>
</gene>
<evidence type="ECO:0000256" key="1">
    <source>
        <dbReference type="ARBA" id="ARBA00004651"/>
    </source>
</evidence>
<evidence type="ECO:0000256" key="3">
    <source>
        <dbReference type="ARBA" id="ARBA00022475"/>
    </source>
</evidence>
<name>A0A0P7XY11_SCLFO</name>
<dbReference type="NCBIfam" id="TIGR00805">
    <property type="entry name" value="oat"/>
    <property type="match status" value="1"/>
</dbReference>
<dbReference type="AlphaFoldDB" id="A0A0P7XY11"/>
<feature type="domain" description="Kazal-like" evidence="10">
    <location>
        <begin position="475"/>
        <end position="529"/>
    </location>
</feature>
<dbReference type="InterPro" id="IPR036259">
    <property type="entry name" value="MFS_trans_sf"/>
</dbReference>
<keyword evidence="6 8" id="KW-0472">Membrane</keyword>
<reference evidence="11 12" key="1">
    <citation type="submission" date="2015-08" db="EMBL/GenBank/DDBJ databases">
        <title>The genome of the Asian arowana (Scleropages formosus).</title>
        <authorList>
            <person name="Tan M.H."/>
            <person name="Gan H.M."/>
            <person name="Croft L.J."/>
            <person name="Austin C.M."/>
        </authorList>
    </citation>
    <scope>NUCLEOTIDE SEQUENCE [LARGE SCALE GENOMIC DNA]</scope>
    <source>
        <strain evidence="11">Aro1</strain>
    </source>
</reference>
<feature type="transmembrane region" description="Helical" evidence="8">
    <location>
        <begin position="359"/>
        <end position="378"/>
    </location>
</feature>
<evidence type="ECO:0000256" key="6">
    <source>
        <dbReference type="ARBA" id="ARBA00023136"/>
    </source>
</evidence>
<dbReference type="GO" id="GO:0016323">
    <property type="term" value="C:basolateral plasma membrane"/>
    <property type="evidence" value="ECO:0007669"/>
    <property type="project" value="TreeGrafter"/>
</dbReference>
<dbReference type="PANTHER" id="PTHR11388:SF133">
    <property type="entry name" value="SOLUTE CARRIER ORGANIC ANION TRANSPORTER FAMILY MEMBER"/>
    <property type="match status" value="1"/>
</dbReference>
<feature type="transmembrane region" description="Helical" evidence="8">
    <location>
        <begin position="611"/>
        <end position="634"/>
    </location>
</feature>
<sequence length="730" mass="80753">ELVFGPPALDIMTAEDILQNVSEVPAMANSKEDPESTVRKKCCAPNIKMFIGVLAMTYFSKSMSGSYMKSTITQIERRFEIPSSTVGIIDCSFEMGNLLVITVVSYFGAKFHRPKIIGAGSFLMALGTMIMATPHFFMGRKGQQISIFSNWILDTRRKSTPSVLGPASAKHLLYILLPQKQFSLERWCERGGEEGSPMWIIVLLGNMLRGIGEATITPLGVSFIDDNARPENAAFYIGCLHTIAVIGPLFGYSLGSLCARLYVDIGFVNMDSLTITMQDSRWVGAWWLGFLVAGSFNLLTSLPYWFLPRELPEDGTLKPQLCNDQSHPSNPPMHQHKPGILQIAKEFLPSLKRTFTNKLFMLYLVANVFMFNGFVIIITYTPKYFEQQYGQSASTANFLIGITCMPAVSLGIFFSGIIMKRFKLDLLGAAKVGFVASVSGFLCTMPYFLLSCKNANVAGLTTPYLGDDNLAFPASGVLSSCNAACRCPEDQWDPVCALKDITYVSPCFAGCNSTKGFGKNMARPPNCSTSRTFSNPFTTFHGCKCVLSAGERAEDPAVTLGQCPREEKCSKMFYIYLGIQSLSFFIFSLGSTPLFIICLRSVEPELKSLSVGICMLVLRVLGGIPAPIYFGALIDSTCLKWGRRKCGGRGACRMYSIQTFRFLFLGMSSSLRLIGYTFLWMAITQIKKRMEQQKNELPSNDLELQLSLKESQKHNSNCSVNTEDKDTALE</sequence>
<feature type="transmembrane region" description="Helical" evidence="8">
    <location>
        <begin position="233"/>
        <end position="263"/>
    </location>
</feature>
<dbReference type="SUPFAM" id="SSF100895">
    <property type="entry name" value="Kazal-type serine protease inhibitors"/>
    <property type="match status" value="1"/>
</dbReference>
<protein>
    <recommendedName>
        <fullName evidence="8">Solute carrier organic anion transporter family member</fullName>
    </recommendedName>
</protein>
<proteinExistence type="inferred from homology"/>
<evidence type="ECO:0000313" key="12">
    <source>
        <dbReference type="Proteomes" id="UP000034805"/>
    </source>
</evidence>
<dbReference type="InterPro" id="IPR002350">
    <property type="entry name" value="Kazal_dom"/>
</dbReference>
<keyword evidence="3" id="KW-1003">Cell membrane</keyword>
<evidence type="ECO:0000256" key="5">
    <source>
        <dbReference type="ARBA" id="ARBA00022989"/>
    </source>
</evidence>
<keyword evidence="8" id="KW-0813">Transport</keyword>
<comment type="similarity">
    <text evidence="2 8">Belongs to the organo anion transporter (TC 2.A.60) family.</text>
</comment>
<dbReference type="Pfam" id="PF07648">
    <property type="entry name" value="Kazal_2"/>
    <property type="match status" value="1"/>
</dbReference>
<keyword evidence="4 8" id="KW-0812">Transmembrane</keyword>
<feature type="transmembrane region" description="Helical" evidence="8">
    <location>
        <begin position="283"/>
        <end position="307"/>
    </location>
</feature>
<accession>A0A0P7XY11</accession>
<feature type="transmembrane region" description="Helical" evidence="8">
    <location>
        <begin position="662"/>
        <end position="683"/>
    </location>
</feature>
<keyword evidence="7" id="KW-1015">Disulfide bond</keyword>
<keyword evidence="8" id="KW-0406">Ion transport</keyword>
<evidence type="ECO:0000313" key="11">
    <source>
        <dbReference type="EMBL" id="KPP57877.1"/>
    </source>
</evidence>
<dbReference type="InterPro" id="IPR004156">
    <property type="entry name" value="OATP"/>
</dbReference>
<feature type="non-terminal residue" evidence="11">
    <location>
        <position position="1"/>
    </location>
</feature>
<dbReference type="Pfam" id="PF03137">
    <property type="entry name" value="OATP"/>
    <property type="match status" value="1"/>
</dbReference>
<dbReference type="PANTHER" id="PTHR11388">
    <property type="entry name" value="ORGANIC ANION TRANSPORTER"/>
    <property type="match status" value="1"/>
</dbReference>
<evidence type="ECO:0000259" key="10">
    <source>
        <dbReference type="PROSITE" id="PS51465"/>
    </source>
</evidence>
<feature type="region of interest" description="Disordered" evidence="9">
    <location>
        <begin position="711"/>
        <end position="730"/>
    </location>
</feature>
<comment type="caution">
    <text evidence="11">The sequence shown here is derived from an EMBL/GenBank/DDBJ whole genome shotgun (WGS) entry which is preliminary data.</text>
</comment>
<feature type="transmembrane region" description="Helical" evidence="8">
    <location>
        <begin position="115"/>
        <end position="137"/>
    </location>
</feature>
<dbReference type="Gene3D" id="1.20.1250.20">
    <property type="entry name" value="MFS general substrate transporter like domains"/>
    <property type="match status" value="1"/>
</dbReference>
<feature type="transmembrane region" description="Helical" evidence="8">
    <location>
        <begin position="573"/>
        <end position="599"/>
    </location>
</feature>